<dbReference type="PROSITE" id="PS50022">
    <property type="entry name" value="FA58C_3"/>
    <property type="match status" value="1"/>
</dbReference>
<comment type="caution">
    <text evidence="3">The sequence shown here is derived from an EMBL/GenBank/DDBJ whole genome shotgun (WGS) entry which is preliminary data.</text>
</comment>
<keyword evidence="1" id="KW-0472">Membrane</keyword>
<proteinExistence type="predicted"/>
<dbReference type="InterPro" id="IPR000421">
    <property type="entry name" value="FA58C"/>
</dbReference>
<dbReference type="InterPro" id="IPR013728">
    <property type="entry name" value="BT_3987-like_N"/>
</dbReference>
<dbReference type="Gene3D" id="2.60.120.260">
    <property type="entry name" value="Galactose-binding domain-like"/>
    <property type="match status" value="1"/>
</dbReference>
<reference evidence="3 4" key="1">
    <citation type="submission" date="2020-08" db="EMBL/GenBank/DDBJ databases">
        <title>Sphingobacterium sp. DN00404 isolated from aquaculture water.</title>
        <authorList>
            <person name="Zhang M."/>
        </authorList>
    </citation>
    <scope>NUCLEOTIDE SEQUENCE [LARGE SCALE GENOMIC DNA]</scope>
    <source>
        <strain evidence="3 4">KCTC 42746</strain>
    </source>
</reference>
<dbReference type="EMBL" id="JACNYL010000002">
    <property type="protein sequence ID" value="MBD1421884.1"/>
    <property type="molecule type" value="Genomic_DNA"/>
</dbReference>
<feature type="domain" description="F5/8 type C" evidence="2">
    <location>
        <begin position="173"/>
        <end position="341"/>
    </location>
</feature>
<keyword evidence="4" id="KW-1185">Reference proteome</keyword>
<dbReference type="Pfam" id="PF08522">
    <property type="entry name" value="BT_3987-like_N"/>
    <property type="match status" value="1"/>
</dbReference>
<dbReference type="Pfam" id="PF00754">
    <property type="entry name" value="F5_F8_type_C"/>
    <property type="match status" value="1"/>
</dbReference>
<sequence length="341" mass="38043">MKRDIKLIFNMTAKYITIFITATFILLFWQNCKVPEYPIENEESYSKIFMQLASDGAVEQSLPIKDEWTTITFGAGYGGLIPLTQNVQVTFEIAQEEVDSYNQQNNTNYELPPLDSYKLNNTTAEIQAGKTGSNSVSLDVNPLKLNGTRSYLLPITISNVTPDIPVSESLKTTYFIINGFYETNPYDPLPKGDWTIHDFSSQASDGNAVDAIDGNLATHWLSEWRRDDNNQRPVHPHHITVDMENSHLLHGLQIYGRRPSGSQGPTSQDYLFPRNIHIETSNDGTTWQSAGIFSMTATPSGAPEATLYFEQAVTCQYFKVTVLNSTSANGDTTGIAELIAF</sequence>
<dbReference type="Proteomes" id="UP000651112">
    <property type="component" value="Unassembled WGS sequence"/>
</dbReference>
<evidence type="ECO:0000313" key="3">
    <source>
        <dbReference type="EMBL" id="MBD1421884.1"/>
    </source>
</evidence>
<keyword evidence="1" id="KW-0812">Transmembrane</keyword>
<name>A0ABR7XRT7_9SPHI</name>
<dbReference type="InterPro" id="IPR008979">
    <property type="entry name" value="Galactose-bd-like_sf"/>
</dbReference>
<evidence type="ECO:0000259" key="2">
    <source>
        <dbReference type="PROSITE" id="PS50022"/>
    </source>
</evidence>
<evidence type="ECO:0000256" key="1">
    <source>
        <dbReference type="SAM" id="Phobius"/>
    </source>
</evidence>
<dbReference type="RefSeq" id="WP_190313593.1">
    <property type="nucleotide sequence ID" value="NZ_JACNYL010000002.1"/>
</dbReference>
<evidence type="ECO:0000313" key="4">
    <source>
        <dbReference type="Proteomes" id="UP000651112"/>
    </source>
</evidence>
<protein>
    <submittedName>
        <fullName evidence="3">DUF1735 domain-containing protein</fullName>
    </submittedName>
</protein>
<feature type="transmembrane region" description="Helical" evidence="1">
    <location>
        <begin position="12"/>
        <end position="29"/>
    </location>
</feature>
<dbReference type="Gene3D" id="2.60.40.1740">
    <property type="entry name" value="hypothetical protein (bacova_03559)"/>
    <property type="match status" value="1"/>
</dbReference>
<keyword evidence="1" id="KW-1133">Transmembrane helix</keyword>
<organism evidence="3 4">
    <name type="scientific">Sphingobacterium chuzhouense</name>
    <dbReference type="NCBI Taxonomy" id="1742264"/>
    <lineage>
        <taxon>Bacteria</taxon>
        <taxon>Pseudomonadati</taxon>
        <taxon>Bacteroidota</taxon>
        <taxon>Sphingobacteriia</taxon>
        <taxon>Sphingobacteriales</taxon>
        <taxon>Sphingobacteriaceae</taxon>
        <taxon>Sphingobacterium</taxon>
    </lineage>
</organism>
<dbReference type="SUPFAM" id="SSF49785">
    <property type="entry name" value="Galactose-binding domain-like"/>
    <property type="match status" value="1"/>
</dbReference>
<gene>
    <name evidence="3" type="ORF">H8B21_09920</name>
</gene>
<accession>A0ABR7XRT7</accession>